<evidence type="ECO:0000259" key="19">
    <source>
        <dbReference type="PROSITE" id="PS50024"/>
    </source>
</evidence>
<dbReference type="SUPFAM" id="SSF82671">
    <property type="entry name" value="SEA domain"/>
    <property type="match status" value="2"/>
</dbReference>
<evidence type="ECO:0000256" key="11">
    <source>
        <dbReference type="ARBA" id="ARBA00023180"/>
    </source>
</evidence>
<keyword evidence="7" id="KW-0732">Signal</keyword>
<dbReference type="InterPro" id="IPR039861">
    <property type="entry name" value="IMPG"/>
</dbReference>
<dbReference type="GO" id="GO:0008201">
    <property type="term" value="F:heparin binding"/>
    <property type="evidence" value="ECO:0007669"/>
    <property type="project" value="UniProtKB-KW"/>
</dbReference>
<dbReference type="Ensembl" id="ENSSSCT00040083025.1">
    <property type="protein sequence ID" value="ENSSSCP00040036169.1"/>
    <property type="gene ID" value="ENSSSCG00040059975.1"/>
</dbReference>
<dbReference type="Gene3D" id="3.30.70.960">
    <property type="entry name" value="SEA domain"/>
    <property type="match status" value="2"/>
</dbReference>
<keyword evidence="12" id="KW-0966">Cell projection</keyword>
<dbReference type="Proteomes" id="UP000314985">
    <property type="component" value="Chromosome 1"/>
</dbReference>
<reference evidence="21" key="2">
    <citation type="submission" date="2025-05" db="UniProtKB">
        <authorList>
            <consortium name="Ensembl"/>
        </authorList>
    </citation>
    <scope>IDENTIFICATION</scope>
</reference>
<evidence type="ECO:0000256" key="18">
    <source>
        <dbReference type="SAM" id="MobiDB-lite"/>
    </source>
</evidence>
<dbReference type="AlphaFoldDB" id="A0A8D1MLQ1"/>
<evidence type="ECO:0000256" key="1">
    <source>
        <dbReference type="ARBA" id="ARBA00004437"/>
    </source>
</evidence>
<feature type="compositionally biased region" description="Basic and acidic residues" evidence="18">
    <location>
        <begin position="741"/>
        <end position="752"/>
    </location>
</feature>
<evidence type="ECO:0000256" key="2">
    <source>
        <dbReference type="ARBA" id="ARBA00004504"/>
    </source>
</evidence>
<evidence type="ECO:0000256" key="15">
    <source>
        <dbReference type="ARBA" id="ARBA00042018"/>
    </source>
</evidence>
<dbReference type="PANTHER" id="PTHR12199:SF3">
    <property type="entry name" value="INTERPHOTORECEPTOR MATRIX PROTEOGLYCAN 1"/>
    <property type="match status" value="1"/>
</dbReference>
<evidence type="ECO:0000256" key="3">
    <source>
        <dbReference type="ARBA" id="ARBA00004593"/>
    </source>
</evidence>
<dbReference type="InterPro" id="IPR036364">
    <property type="entry name" value="SEA_dom_sf"/>
</dbReference>
<comment type="subcellular location">
    <subcellularLocation>
        <location evidence="2">Cell projection</location>
        <location evidence="2">Cilium</location>
        <location evidence="2">Photoreceptor outer segment</location>
    </subcellularLocation>
    <subcellularLocation>
        <location evidence="1">Photoreceptor inner segment</location>
    </subcellularLocation>
    <subcellularLocation>
        <location evidence="3">Secreted</location>
        <location evidence="3">Extracellular space</location>
        <location evidence="3">Extracellular matrix</location>
        <location evidence="3">Interphotoreceptor matrix</location>
    </subcellularLocation>
</comment>
<keyword evidence="17" id="KW-1015">Disulfide bond</keyword>
<evidence type="ECO:0000256" key="6">
    <source>
        <dbReference type="ARBA" id="ARBA00022674"/>
    </source>
</evidence>
<dbReference type="Pfam" id="PF01390">
    <property type="entry name" value="SEA"/>
    <property type="match status" value="2"/>
</dbReference>
<evidence type="ECO:0000313" key="24">
    <source>
        <dbReference type="Proteomes" id="UP000694571"/>
    </source>
</evidence>
<dbReference type="Proteomes" id="UP000694728">
    <property type="component" value="Unplaced"/>
</dbReference>
<keyword evidence="17" id="KW-0245">EGF-like domain</keyword>
<dbReference type="Ensembl" id="ENSSSCT00050061282.1">
    <property type="protein sequence ID" value="ENSSSCP00050026351.1"/>
    <property type="gene ID" value="ENSSSCG00050044951.1"/>
</dbReference>
<feature type="domain" description="SEA" evidence="19">
    <location>
        <begin position="229"/>
        <end position="347"/>
    </location>
</feature>
<accession>A0A8D1MLQ1</accession>
<feature type="region of interest" description="Disordered" evidence="18">
    <location>
        <begin position="430"/>
        <end position="456"/>
    </location>
</feature>
<dbReference type="PROSITE" id="PS50024">
    <property type="entry name" value="SEA"/>
    <property type="match status" value="2"/>
</dbReference>
<dbReference type="Ensembl" id="ENSSSCT00015084382.1">
    <property type="protein sequence ID" value="ENSSSCP00015034226.1"/>
    <property type="gene ID" value="ENSSSCG00015061163.1"/>
</dbReference>
<gene>
    <name evidence="21" type="primary">IMPG1</name>
</gene>
<dbReference type="GO" id="GO:0001917">
    <property type="term" value="C:photoreceptor inner segment"/>
    <property type="evidence" value="ECO:0007669"/>
    <property type="project" value="UniProtKB-SubCell"/>
</dbReference>
<keyword evidence="11" id="KW-0325">Glycoprotein</keyword>
<evidence type="ECO:0000313" key="23">
    <source>
        <dbReference type="Proteomes" id="UP000314985"/>
    </source>
</evidence>
<feature type="domain" description="SEA" evidence="19">
    <location>
        <begin position="572"/>
        <end position="685"/>
    </location>
</feature>
<proteinExistence type="predicted"/>
<dbReference type="SMART" id="SM00200">
    <property type="entry name" value="SEA"/>
    <property type="match status" value="2"/>
</dbReference>
<name>A0A8D1MLQ1_PIG</name>
<evidence type="ECO:0000256" key="4">
    <source>
        <dbReference type="ARBA" id="ARBA00022525"/>
    </source>
</evidence>
<evidence type="ECO:0000256" key="8">
    <source>
        <dbReference type="ARBA" id="ARBA00022737"/>
    </source>
</evidence>
<evidence type="ECO:0000256" key="9">
    <source>
        <dbReference type="ARBA" id="ARBA00022981"/>
    </source>
</evidence>
<sequence>MIISRSIHGMISFFLMAEQYYQEINLSFTDVSIKIYGSETKDIDNAPRSETTESTAKMYKVSTMRRVFNLAKHRTKRSVFFPTGVKVCPQESMKQILASLQAYYRLRVCQEAVWEAYRIFLDRIPDAGEYQDWVSFCQQETFCLFDIGKNFSNSQEHLDLLQQVTLLTSFLCLYFFKFPQTLPLSHLSPSLYLWMTRSSTKSSIIPSQTPGFSFLIQEREFTDAAEDTLEQKVELSISLANQRFKTELTDSHSPYYQELSAKSQLQMQEVFKKLPGFKEIHVSGFRPKKEKDGSRSTEMQLTAIFKRDKAETKRPAGDLLSFDSNKIESEGDLRGTMEEGRQTEIYPTALDLRKLISRALEEDQSLDLGTIQFTDEIVESLAGLDPDTQSVLPTFLADITKDATLSPERPLGQPWLETVDRAGYILSGASSTDGSWSPSAGASTSPSETLPSFTTLSIFSPPDQSATDIMSIDETVLIPRLSIPTDDYSAISHLAPEISHLPASSDSWLSTSSQGPVRDLDEMALASSPTSLEVPGFSGYVSTPDHFLEDTTSDPNAQYITTSAVTMATRGRELVVFFSLRVANMPFSTDLFNKSSLEYQALEQRFTQLLVPYLRSNLTGFKQLEILNFRNGSVIVNSKMRFAKSVPYNLTKAVRGVLEDFRSAAAQQLDLEIDSNSLDIEPADGADPCKFLACGEFAQCVRNEWTQEAECRCQAGYPGPCAPGEHCEDIPGQGAPCRSPDQSKNEVHETSVKKFYHQQNNKETRKRDSELLTVGYEAFNHQDWEGN</sequence>
<feature type="disulfide bond" evidence="17">
    <location>
        <begin position="694"/>
        <end position="711"/>
    </location>
</feature>
<dbReference type="GO" id="GO:0005540">
    <property type="term" value="F:hyaluronic acid binding"/>
    <property type="evidence" value="ECO:0007669"/>
    <property type="project" value="UniProtKB-KW"/>
</dbReference>
<evidence type="ECO:0000313" key="22">
    <source>
        <dbReference type="Ensembl" id="ENSSSCP00070034858.1"/>
    </source>
</evidence>
<feature type="region of interest" description="Disordered" evidence="18">
    <location>
        <begin position="736"/>
        <end position="768"/>
    </location>
</feature>
<keyword evidence="8" id="KW-0677">Repeat</keyword>
<comment type="caution">
    <text evidence="17">Lacks conserved residue(s) required for the propagation of feature annotation.</text>
</comment>
<dbReference type="Ensembl" id="ENSSSCT00060034029.1">
    <property type="protein sequence ID" value="ENSSSCP00060014569.1"/>
    <property type="gene ID" value="ENSSSCG00060025043.1"/>
</dbReference>
<dbReference type="GO" id="GO:0001750">
    <property type="term" value="C:photoreceptor outer segment"/>
    <property type="evidence" value="ECO:0007669"/>
    <property type="project" value="UniProtKB-SubCell"/>
</dbReference>
<dbReference type="InterPro" id="IPR000742">
    <property type="entry name" value="EGF"/>
</dbReference>
<dbReference type="Proteomes" id="UP000694571">
    <property type="component" value="Unplaced"/>
</dbReference>
<keyword evidence="13" id="KW-0373">Hyaluronic acid</keyword>
<comment type="function">
    <text evidence="16">Chondroitin sulfate-, heparin- and hyaluronan-binding protein. May serve to form a basic macromolecular scaffold comprising the insoluble interphotoreceptor matrix.</text>
</comment>
<keyword evidence="6" id="KW-0358">Heparin-binding</keyword>
<dbReference type="InterPro" id="IPR000082">
    <property type="entry name" value="SEA_dom"/>
</dbReference>
<keyword evidence="9" id="KW-0730">Sialic acid</keyword>
<dbReference type="Ensembl" id="ENSSSCT00070041515.1">
    <property type="protein sequence ID" value="ENSSSCP00070034858.1"/>
    <property type="gene ID" value="ENSSSCG00070020820.1"/>
</dbReference>
<dbReference type="GO" id="GO:0033165">
    <property type="term" value="C:interphotoreceptor matrix"/>
    <property type="evidence" value="ECO:0007669"/>
    <property type="project" value="UniProtKB-SubCell"/>
</dbReference>
<dbReference type="GO" id="GO:0007601">
    <property type="term" value="P:visual perception"/>
    <property type="evidence" value="ECO:0007669"/>
    <property type="project" value="InterPro"/>
</dbReference>
<dbReference type="PANTHER" id="PTHR12199">
    <property type="entry name" value="INTERPHOTORECEPTOR MATRIX PROTEOGLYCAN"/>
    <property type="match status" value="1"/>
</dbReference>
<dbReference type="Proteomes" id="UP000694726">
    <property type="component" value="Unplaced"/>
</dbReference>
<keyword evidence="4" id="KW-0964">Secreted</keyword>
<evidence type="ECO:0000259" key="20">
    <source>
        <dbReference type="PROSITE" id="PS50026"/>
    </source>
</evidence>
<feature type="domain" description="EGF-like" evidence="20">
    <location>
        <begin position="685"/>
        <end position="722"/>
    </location>
</feature>
<evidence type="ECO:0000256" key="5">
    <source>
        <dbReference type="ARBA" id="ARBA00022530"/>
    </source>
</evidence>
<evidence type="ECO:0000256" key="17">
    <source>
        <dbReference type="PROSITE-ProRule" id="PRU00076"/>
    </source>
</evidence>
<keyword evidence="5" id="KW-0272">Extracellular matrix</keyword>
<keyword evidence="10" id="KW-0675">Receptor</keyword>
<evidence type="ECO:0000256" key="7">
    <source>
        <dbReference type="ARBA" id="ARBA00022729"/>
    </source>
</evidence>
<dbReference type="Proteomes" id="UP000694722">
    <property type="component" value="Unplaced"/>
</dbReference>
<evidence type="ECO:0000256" key="14">
    <source>
        <dbReference type="ARBA" id="ARBA00040753"/>
    </source>
</evidence>
<evidence type="ECO:0000256" key="13">
    <source>
        <dbReference type="ARBA" id="ARBA00023290"/>
    </source>
</evidence>
<evidence type="ECO:0000256" key="10">
    <source>
        <dbReference type="ARBA" id="ARBA00023170"/>
    </source>
</evidence>
<evidence type="ECO:0000313" key="21">
    <source>
        <dbReference type="Ensembl" id="ENSSSCP00050026351.1"/>
    </source>
</evidence>
<dbReference type="Proteomes" id="UP000694723">
    <property type="component" value="Unplaced"/>
</dbReference>
<dbReference type="Ensembl" id="ENSSSCT00045036829.1">
    <property type="protein sequence ID" value="ENSSSCP00045025615.1"/>
    <property type="gene ID" value="ENSSSCG00045020400.1"/>
</dbReference>
<evidence type="ECO:0000256" key="12">
    <source>
        <dbReference type="ARBA" id="ARBA00023273"/>
    </source>
</evidence>
<dbReference type="PROSITE" id="PS50026">
    <property type="entry name" value="EGF_3"/>
    <property type="match status" value="1"/>
</dbReference>
<evidence type="ECO:0000256" key="16">
    <source>
        <dbReference type="ARBA" id="ARBA00045407"/>
    </source>
</evidence>
<organism evidence="21 24">
    <name type="scientific">Sus scrofa</name>
    <name type="common">Pig</name>
    <dbReference type="NCBI Taxonomy" id="9823"/>
    <lineage>
        <taxon>Eukaryota</taxon>
        <taxon>Metazoa</taxon>
        <taxon>Chordata</taxon>
        <taxon>Craniata</taxon>
        <taxon>Vertebrata</taxon>
        <taxon>Euteleostomi</taxon>
        <taxon>Mammalia</taxon>
        <taxon>Eutheria</taxon>
        <taxon>Laurasiatheria</taxon>
        <taxon>Artiodactyla</taxon>
        <taxon>Suina</taxon>
        <taxon>Suidae</taxon>
        <taxon>Sus</taxon>
    </lineage>
</organism>
<protein>
    <recommendedName>
        <fullName evidence="14">Interphotoreceptor matrix proteoglycan 1</fullName>
    </recommendedName>
    <alternativeName>
        <fullName evidence="15">Sialoprotein associated with cones and rods</fullName>
    </alternativeName>
</protein>
<reference evidence="22 23" key="1">
    <citation type="submission" date="2017-08" db="EMBL/GenBank/DDBJ databases">
        <title>USMARCv1.0.</title>
        <authorList>
            <person name="Hannum G.I."/>
            <person name="Koren S."/>
            <person name="Schroeder S.G."/>
            <person name="Chin S.C."/>
            <person name="Nonneman D.J."/>
            <person name="Becker S.A."/>
            <person name="Rosen B.D."/>
            <person name="Bickhart D.M."/>
            <person name="Putnam N.H."/>
            <person name="Green R.E."/>
            <person name="Tuggle C.K."/>
            <person name="Liu H."/>
            <person name="Rohrer G.A."/>
            <person name="Warr A."/>
            <person name="Hall R."/>
            <person name="Kim K."/>
            <person name="Hume D.A."/>
            <person name="Talbot R."/>
            <person name="Chow W."/>
            <person name="Howe K."/>
            <person name="Schwartz A.S."/>
            <person name="Watson M."/>
            <person name="Archibald A.L."/>
            <person name="Phillippy A.M."/>
            <person name="Smith T.P.L."/>
        </authorList>
    </citation>
    <scope>NUCLEOTIDE SEQUENCE [LARGE SCALE GENOMIC DNA]</scope>
</reference>